<evidence type="ECO:0000256" key="1">
    <source>
        <dbReference type="SAM" id="MobiDB-lite"/>
    </source>
</evidence>
<protein>
    <submittedName>
        <fullName evidence="2">4614_t:CDS:1</fullName>
    </submittedName>
</protein>
<sequence>AMQINEPPSLTSNSPQKPIQIDGPPSLTLAISTAIYNNQDYTNNFTDIYNQQYYSNDFTTVIYNQQDYTTAIDNQQDYANYLTQNSIDNVYIIDSNNDNNGSINTSSTLEPFIINTPLIPSPLTQSQSLQLFMTKYDSCHF</sequence>
<reference evidence="2" key="1">
    <citation type="submission" date="2021-06" db="EMBL/GenBank/DDBJ databases">
        <authorList>
            <person name="Kallberg Y."/>
            <person name="Tangrot J."/>
            <person name="Rosling A."/>
        </authorList>
    </citation>
    <scope>NUCLEOTIDE SEQUENCE</scope>
    <source>
        <strain evidence="2">MT106</strain>
    </source>
</reference>
<keyword evidence="3" id="KW-1185">Reference proteome</keyword>
<feature type="region of interest" description="Disordered" evidence="1">
    <location>
        <begin position="1"/>
        <end position="22"/>
    </location>
</feature>
<dbReference type="EMBL" id="CAJVPL010003422">
    <property type="protein sequence ID" value="CAG8632446.1"/>
    <property type="molecule type" value="Genomic_DNA"/>
</dbReference>
<accession>A0A9N9GT10</accession>
<feature type="non-terminal residue" evidence="2">
    <location>
        <position position="141"/>
    </location>
</feature>
<feature type="compositionally biased region" description="Polar residues" evidence="1">
    <location>
        <begin position="1"/>
        <end position="17"/>
    </location>
</feature>
<evidence type="ECO:0000313" key="3">
    <source>
        <dbReference type="Proteomes" id="UP000789831"/>
    </source>
</evidence>
<evidence type="ECO:0000313" key="2">
    <source>
        <dbReference type="EMBL" id="CAG8632446.1"/>
    </source>
</evidence>
<proteinExistence type="predicted"/>
<gene>
    <name evidence="2" type="ORF">AGERDE_LOCUS10592</name>
</gene>
<organism evidence="2 3">
    <name type="scientific">Ambispora gerdemannii</name>
    <dbReference type="NCBI Taxonomy" id="144530"/>
    <lineage>
        <taxon>Eukaryota</taxon>
        <taxon>Fungi</taxon>
        <taxon>Fungi incertae sedis</taxon>
        <taxon>Mucoromycota</taxon>
        <taxon>Glomeromycotina</taxon>
        <taxon>Glomeromycetes</taxon>
        <taxon>Archaeosporales</taxon>
        <taxon>Ambisporaceae</taxon>
        <taxon>Ambispora</taxon>
    </lineage>
</organism>
<dbReference type="Proteomes" id="UP000789831">
    <property type="component" value="Unassembled WGS sequence"/>
</dbReference>
<name>A0A9N9GT10_9GLOM</name>
<comment type="caution">
    <text evidence="2">The sequence shown here is derived from an EMBL/GenBank/DDBJ whole genome shotgun (WGS) entry which is preliminary data.</text>
</comment>
<dbReference type="AlphaFoldDB" id="A0A9N9GT10"/>